<dbReference type="Pfam" id="PF03982">
    <property type="entry name" value="DAGAT"/>
    <property type="match status" value="1"/>
</dbReference>
<evidence type="ECO:0000256" key="8">
    <source>
        <dbReference type="ARBA" id="ARBA00022692"/>
    </source>
</evidence>
<dbReference type="AlphaFoldDB" id="A0A7G2CEQ3"/>
<dbReference type="EC" id="2.3.1.20" evidence="5"/>
<dbReference type="InterPro" id="IPR007130">
    <property type="entry name" value="DAGAT"/>
</dbReference>
<name>A0A7G2CEQ3_9TRYP</name>
<evidence type="ECO:0000313" key="15">
    <source>
        <dbReference type="EMBL" id="CAD2217344.1"/>
    </source>
</evidence>
<dbReference type="Proteomes" id="UP000515908">
    <property type="component" value="Chromosome 08"/>
</dbReference>
<evidence type="ECO:0000256" key="9">
    <source>
        <dbReference type="ARBA" id="ARBA00022798"/>
    </source>
</evidence>
<evidence type="ECO:0000256" key="11">
    <source>
        <dbReference type="ARBA" id="ARBA00022989"/>
    </source>
</evidence>
<dbReference type="CDD" id="cd07987">
    <property type="entry name" value="LPLAT_MGAT-like"/>
    <property type="match status" value="1"/>
</dbReference>
<keyword evidence="16" id="KW-1185">Reference proteome</keyword>
<comment type="pathway">
    <text evidence="2">Glycerolipid metabolism; triacylglycerol biosynthesis.</text>
</comment>
<keyword evidence="12" id="KW-0443">Lipid metabolism</keyword>
<dbReference type="GO" id="GO:0005789">
    <property type="term" value="C:endoplasmic reticulum membrane"/>
    <property type="evidence" value="ECO:0007669"/>
    <property type="project" value="UniProtKB-SubCell"/>
</dbReference>
<evidence type="ECO:0000256" key="1">
    <source>
        <dbReference type="ARBA" id="ARBA00004477"/>
    </source>
</evidence>
<protein>
    <recommendedName>
        <fullName evidence="5">diacylglycerol O-acyltransferase</fullName>
        <ecNumber evidence="5">2.3.1.20</ecNumber>
    </recommendedName>
</protein>
<dbReference type="PANTHER" id="PTHR12317:SF0">
    <property type="entry name" value="ACYLTRANSFERASE"/>
    <property type="match status" value="1"/>
</dbReference>
<evidence type="ECO:0000256" key="4">
    <source>
        <dbReference type="ARBA" id="ARBA00005420"/>
    </source>
</evidence>
<comment type="pathway">
    <text evidence="3">Lipid metabolism.</text>
</comment>
<keyword evidence="7 15" id="KW-0808">Transferase</keyword>
<keyword evidence="11" id="KW-1133">Transmembrane helix</keyword>
<evidence type="ECO:0000256" key="3">
    <source>
        <dbReference type="ARBA" id="ARBA00005189"/>
    </source>
</evidence>
<sequence length="286" mass="32827">MILYIVFIFTLGRPKHPMRKKMFNVRLPIFKYYRDYFPIRLVVPPSTREKFDKQKNYLFAYHPHGVHTFGAILCFGTEANFASKMLPGIKTHLQTLKVNYFIPFWRWCMVGMGAGDASADCIRKTLRAGPGESVVLVVGGAEESLMSKPNSNDIVLQKRKGFIKIALQEGASLVPVYGFGENNAYNISTLAENRRMKYFLRVLKKYTGFTVPLISGRGFFLKYGVLPHRRPIVVVVGDPLDLPRIPHPTPEELDHWQQAYITALQKLYNQHRDLYDLESTGLRIIK</sequence>
<comment type="subcellular location">
    <subcellularLocation>
        <location evidence="1">Endoplasmic reticulum membrane</location>
        <topology evidence="1">Multi-pass membrane protein</topology>
    </subcellularLocation>
</comment>
<evidence type="ECO:0000256" key="14">
    <source>
        <dbReference type="ARBA" id="ARBA00023315"/>
    </source>
</evidence>
<evidence type="ECO:0000256" key="12">
    <source>
        <dbReference type="ARBA" id="ARBA00023098"/>
    </source>
</evidence>
<accession>A0A7G2CEQ3</accession>
<keyword evidence="14 15" id="KW-0012">Acyltransferase</keyword>
<dbReference type="PANTHER" id="PTHR12317">
    <property type="entry name" value="DIACYLGLYCEROL O-ACYLTRANSFERASE"/>
    <property type="match status" value="1"/>
</dbReference>
<evidence type="ECO:0000313" key="16">
    <source>
        <dbReference type="Proteomes" id="UP000515908"/>
    </source>
</evidence>
<reference evidence="15 16" key="1">
    <citation type="submission" date="2020-08" db="EMBL/GenBank/DDBJ databases">
        <authorList>
            <person name="Newling K."/>
            <person name="Davey J."/>
            <person name="Forrester S."/>
        </authorList>
    </citation>
    <scope>NUCLEOTIDE SEQUENCE [LARGE SCALE GENOMIC DNA]</scope>
    <source>
        <strain evidence="16">Crithidia deanei Carvalho (ATCC PRA-265)</strain>
    </source>
</reference>
<proteinExistence type="inferred from homology"/>
<dbReference type="VEuPathDB" id="TriTrypDB:ADEAN_000482200"/>
<keyword evidence="10" id="KW-0256">Endoplasmic reticulum</keyword>
<keyword evidence="8" id="KW-0812">Transmembrane</keyword>
<dbReference type="GO" id="GO:0004144">
    <property type="term" value="F:diacylglycerol O-acyltransferase activity"/>
    <property type="evidence" value="ECO:0007669"/>
    <property type="project" value="UniProtKB-EC"/>
</dbReference>
<keyword evidence="6" id="KW-0444">Lipid biosynthesis</keyword>
<evidence type="ECO:0000256" key="5">
    <source>
        <dbReference type="ARBA" id="ARBA00013244"/>
    </source>
</evidence>
<keyword evidence="13" id="KW-0472">Membrane</keyword>
<evidence type="ECO:0000256" key="2">
    <source>
        <dbReference type="ARBA" id="ARBA00004771"/>
    </source>
</evidence>
<keyword evidence="9" id="KW-0319">Glycerol metabolism</keyword>
<evidence type="ECO:0000256" key="7">
    <source>
        <dbReference type="ARBA" id="ARBA00022679"/>
    </source>
</evidence>
<gene>
    <name evidence="15" type="ORF">ADEAN_000482200</name>
</gene>
<organism evidence="15 16">
    <name type="scientific">Angomonas deanei</name>
    <dbReference type="NCBI Taxonomy" id="59799"/>
    <lineage>
        <taxon>Eukaryota</taxon>
        <taxon>Discoba</taxon>
        <taxon>Euglenozoa</taxon>
        <taxon>Kinetoplastea</taxon>
        <taxon>Metakinetoplastina</taxon>
        <taxon>Trypanosomatida</taxon>
        <taxon>Trypanosomatidae</taxon>
        <taxon>Strigomonadinae</taxon>
        <taxon>Angomonas</taxon>
    </lineage>
</organism>
<dbReference type="GO" id="GO:0019432">
    <property type="term" value="P:triglyceride biosynthetic process"/>
    <property type="evidence" value="ECO:0007669"/>
    <property type="project" value="TreeGrafter"/>
</dbReference>
<evidence type="ECO:0000256" key="10">
    <source>
        <dbReference type="ARBA" id="ARBA00022824"/>
    </source>
</evidence>
<evidence type="ECO:0000256" key="6">
    <source>
        <dbReference type="ARBA" id="ARBA00022516"/>
    </source>
</evidence>
<comment type="similarity">
    <text evidence="4">Belongs to the diacylglycerol acyltransferase family.</text>
</comment>
<dbReference type="GO" id="GO:0006071">
    <property type="term" value="P:glycerol metabolic process"/>
    <property type="evidence" value="ECO:0007669"/>
    <property type="project" value="UniProtKB-KW"/>
</dbReference>
<dbReference type="EMBL" id="LR877152">
    <property type="protein sequence ID" value="CAD2217344.1"/>
    <property type="molecule type" value="Genomic_DNA"/>
</dbReference>
<evidence type="ECO:0000256" key="13">
    <source>
        <dbReference type="ARBA" id="ARBA00023136"/>
    </source>
</evidence>